<keyword evidence="1" id="KW-0812">Transmembrane</keyword>
<keyword evidence="3" id="KW-1185">Reference proteome</keyword>
<name>A0A1G9Z392_9FIRM</name>
<evidence type="ECO:0000313" key="3">
    <source>
        <dbReference type="Proteomes" id="UP000199182"/>
    </source>
</evidence>
<dbReference type="EMBL" id="FNID01000012">
    <property type="protein sequence ID" value="SDN15385.1"/>
    <property type="molecule type" value="Genomic_DNA"/>
</dbReference>
<sequence>MIRSTVYNILAWVVLIGGLVLGIVIGGVVGNVLNTAGQSHDIYTVYFTAMLITWFITIIIAVALFYLAASLYHLEQIDDKTSEMLKIFKSYHVLNADECQKIL</sequence>
<keyword evidence="1" id="KW-1133">Transmembrane helix</keyword>
<evidence type="ECO:0000256" key="1">
    <source>
        <dbReference type="SAM" id="Phobius"/>
    </source>
</evidence>
<feature type="transmembrane region" description="Helical" evidence="1">
    <location>
        <begin position="9"/>
        <end position="33"/>
    </location>
</feature>
<dbReference type="AlphaFoldDB" id="A0A1G9Z392"/>
<gene>
    <name evidence="2" type="ORF">SAMN05192585_11265</name>
</gene>
<evidence type="ECO:0000313" key="2">
    <source>
        <dbReference type="EMBL" id="SDN15385.1"/>
    </source>
</evidence>
<organism evidence="2 3">
    <name type="scientific">Acetanaerobacterium elongatum</name>
    <dbReference type="NCBI Taxonomy" id="258515"/>
    <lineage>
        <taxon>Bacteria</taxon>
        <taxon>Bacillati</taxon>
        <taxon>Bacillota</taxon>
        <taxon>Clostridia</taxon>
        <taxon>Eubacteriales</taxon>
        <taxon>Oscillospiraceae</taxon>
        <taxon>Acetanaerobacterium</taxon>
    </lineage>
</organism>
<protein>
    <submittedName>
        <fullName evidence="2">Uncharacterized protein</fullName>
    </submittedName>
</protein>
<dbReference type="Proteomes" id="UP000199182">
    <property type="component" value="Unassembled WGS sequence"/>
</dbReference>
<accession>A0A1G9Z392</accession>
<reference evidence="2 3" key="1">
    <citation type="submission" date="2016-10" db="EMBL/GenBank/DDBJ databases">
        <authorList>
            <person name="de Groot N.N."/>
        </authorList>
    </citation>
    <scope>NUCLEOTIDE SEQUENCE [LARGE SCALE GENOMIC DNA]</scope>
    <source>
        <strain evidence="2 3">CGMCC 1.5012</strain>
    </source>
</reference>
<keyword evidence="1" id="KW-0472">Membrane</keyword>
<dbReference type="RefSeq" id="WP_092639485.1">
    <property type="nucleotide sequence ID" value="NZ_FNID01000012.1"/>
</dbReference>
<dbReference type="STRING" id="258515.SAMN05192585_11265"/>
<feature type="transmembrane region" description="Helical" evidence="1">
    <location>
        <begin position="45"/>
        <end position="67"/>
    </location>
</feature>
<proteinExistence type="predicted"/>